<dbReference type="CDD" id="cd00104">
    <property type="entry name" value="KAZAL_FS"/>
    <property type="match status" value="1"/>
</dbReference>
<dbReference type="Gene3D" id="3.30.60.30">
    <property type="match status" value="1"/>
</dbReference>
<keyword evidence="3" id="KW-1185">Reference proteome</keyword>
<reference evidence="2 3" key="1">
    <citation type="journal article" date="2022" name="Nat. Ecol. Evol.">
        <title>A masculinizing supergene underlies an exaggerated male reproductive morph in a spider.</title>
        <authorList>
            <person name="Hendrickx F."/>
            <person name="De Corte Z."/>
            <person name="Sonet G."/>
            <person name="Van Belleghem S.M."/>
            <person name="Kostlbacher S."/>
            <person name="Vangestel C."/>
        </authorList>
    </citation>
    <scope>NUCLEOTIDE SEQUENCE [LARGE SCALE GENOMIC DNA]</scope>
    <source>
        <strain evidence="2">W744_W776</strain>
    </source>
</reference>
<organism evidence="2 3">
    <name type="scientific">Oedothorax gibbosus</name>
    <dbReference type="NCBI Taxonomy" id="931172"/>
    <lineage>
        <taxon>Eukaryota</taxon>
        <taxon>Metazoa</taxon>
        <taxon>Ecdysozoa</taxon>
        <taxon>Arthropoda</taxon>
        <taxon>Chelicerata</taxon>
        <taxon>Arachnida</taxon>
        <taxon>Araneae</taxon>
        <taxon>Araneomorphae</taxon>
        <taxon>Entelegynae</taxon>
        <taxon>Araneoidea</taxon>
        <taxon>Linyphiidae</taxon>
        <taxon>Erigoninae</taxon>
        <taxon>Oedothorax</taxon>
    </lineage>
</organism>
<accession>A0AAV6TGZ3</accession>
<dbReference type="InterPro" id="IPR036058">
    <property type="entry name" value="Kazal_dom_sf"/>
</dbReference>
<dbReference type="InterPro" id="IPR002350">
    <property type="entry name" value="Kazal_dom"/>
</dbReference>
<gene>
    <name evidence="2" type="ORF">JTE90_016041</name>
</gene>
<comment type="caution">
    <text evidence="2">The sequence shown here is derived from an EMBL/GenBank/DDBJ whole genome shotgun (WGS) entry which is preliminary data.</text>
</comment>
<dbReference type="SUPFAM" id="SSF100895">
    <property type="entry name" value="Kazal-type serine protease inhibitors"/>
    <property type="match status" value="1"/>
</dbReference>
<dbReference type="EMBL" id="JAFNEN010004452">
    <property type="protein sequence ID" value="KAG8171083.1"/>
    <property type="molecule type" value="Genomic_DNA"/>
</dbReference>
<feature type="non-terminal residue" evidence="2">
    <location>
        <position position="1"/>
    </location>
</feature>
<dbReference type="PROSITE" id="PS51465">
    <property type="entry name" value="KAZAL_2"/>
    <property type="match status" value="1"/>
</dbReference>
<dbReference type="Proteomes" id="UP000827092">
    <property type="component" value="Unassembled WGS sequence"/>
</dbReference>
<protein>
    <recommendedName>
        <fullName evidence="1">Kazal-like domain-containing protein</fullName>
    </recommendedName>
</protein>
<evidence type="ECO:0000313" key="3">
    <source>
        <dbReference type="Proteomes" id="UP000827092"/>
    </source>
</evidence>
<dbReference type="AlphaFoldDB" id="A0AAV6TGZ3"/>
<sequence>TGIVGVGMENCARVPRCPEVCLPIYDPVCGSDGQLYINHCRMLQQNCG</sequence>
<feature type="domain" description="Kazal-like" evidence="1">
    <location>
        <begin position="12"/>
        <end position="48"/>
    </location>
</feature>
<evidence type="ECO:0000259" key="1">
    <source>
        <dbReference type="PROSITE" id="PS51465"/>
    </source>
</evidence>
<proteinExistence type="predicted"/>
<dbReference type="SMART" id="SM00280">
    <property type="entry name" value="KAZAL"/>
    <property type="match status" value="1"/>
</dbReference>
<name>A0AAV6TGZ3_9ARAC</name>
<dbReference type="Pfam" id="PF07648">
    <property type="entry name" value="Kazal_2"/>
    <property type="match status" value="1"/>
</dbReference>
<evidence type="ECO:0000313" key="2">
    <source>
        <dbReference type="EMBL" id="KAG8171083.1"/>
    </source>
</evidence>